<dbReference type="InterPro" id="IPR050900">
    <property type="entry name" value="Transposase_IS3/IS150/IS904"/>
</dbReference>
<dbReference type="NCBIfam" id="NF033516">
    <property type="entry name" value="transpos_IS3"/>
    <property type="match status" value="1"/>
</dbReference>
<dbReference type="AlphaFoldDB" id="A0A2A4MVU4"/>
<dbReference type="InterPro" id="IPR012337">
    <property type="entry name" value="RNaseH-like_sf"/>
</dbReference>
<dbReference type="InterPro" id="IPR001584">
    <property type="entry name" value="Integrase_cat-core"/>
</dbReference>
<dbReference type="PANTHER" id="PTHR46889:SF4">
    <property type="entry name" value="TRANSPOSASE INSO FOR INSERTION SEQUENCE ELEMENT IS911B-RELATED"/>
    <property type="match status" value="1"/>
</dbReference>
<dbReference type="SUPFAM" id="SSF53098">
    <property type="entry name" value="Ribonuclease H-like"/>
    <property type="match status" value="1"/>
</dbReference>
<dbReference type="GO" id="GO:0015074">
    <property type="term" value="P:DNA integration"/>
    <property type="evidence" value="ECO:0007669"/>
    <property type="project" value="InterPro"/>
</dbReference>
<dbReference type="InterPro" id="IPR048020">
    <property type="entry name" value="Transpos_IS3"/>
</dbReference>
<name>A0A2A4MVU4_9GAMM</name>
<proteinExistence type="predicted"/>
<reference evidence="3" key="1">
    <citation type="submission" date="2017-08" db="EMBL/GenBank/DDBJ databases">
        <title>A dynamic microbial community with high functional redundancy inhabits the cold, oxic subseafloor aquifer.</title>
        <authorList>
            <person name="Tully B.J."/>
            <person name="Wheat C.G."/>
            <person name="Glazer B.T."/>
            <person name="Huber J.A."/>
        </authorList>
    </citation>
    <scope>NUCLEOTIDE SEQUENCE [LARGE SCALE GENOMIC DNA]</scope>
</reference>
<evidence type="ECO:0000313" key="2">
    <source>
        <dbReference type="EMBL" id="PCH63716.1"/>
    </source>
</evidence>
<dbReference type="PANTHER" id="PTHR46889">
    <property type="entry name" value="TRANSPOSASE INSF FOR INSERTION SEQUENCE IS3B-RELATED"/>
    <property type="match status" value="1"/>
</dbReference>
<feature type="domain" description="Integrase catalytic" evidence="1">
    <location>
        <begin position="122"/>
        <end position="284"/>
    </location>
</feature>
<gene>
    <name evidence="2" type="ORF">COC19_00690</name>
</gene>
<dbReference type="EMBL" id="NVQR01000009">
    <property type="protein sequence ID" value="PCH63716.1"/>
    <property type="molecule type" value="Genomic_DNA"/>
</dbReference>
<accession>A0A2A4MVU4</accession>
<evidence type="ECO:0000259" key="1">
    <source>
        <dbReference type="PROSITE" id="PS50994"/>
    </source>
</evidence>
<organism evidence="2 3">
    <name type="scientific">SAR86 cluster bacterium</name>
    <dbReference type="NCBI Taxonomy" id="2030880"/>
    <lineage>
        <taxon>Bacteria</taxon>
        <taxon>Pseudomonadati</taxon>
        <taxon>Pseudomonadota</taxon>
        <taxon>Gammaproteobacteria</taxon>
        <taxon>SAR86 cluster</taxon>
    </lineage>
</organism>
<dbReference type="Pfam" id="PF13276">
    <property type="entry name" value="HTH_21"/>
    <property type="match status" value="1"/>
</dbReference>
<dbReference type="Gene3D" id="3.30.420.10">
    <property type="entry name" value="Ribonuclease H-like superfamily/Ribonuclease H"/>
    <property type="match status" value="1"/>
</dbReference>
<dbReference type="PROSITE" id="PS50994">
    <property type="entry name" value="INTEGRASE"/>
    <property type="match status" value="1"/>
</dbReference>
<dbReference type="Pfam" id="PF13333">
    <property type="entry name" value="rve_2"/>
    <property type="match status" value="1"/>
</dbReference>
<dbReference type="Proteomes" id="UP000218172">
    <property type="component" value="Unassembled WGS sequence"/>
</dbReference>
<evidence type="ECO:0000313" key="3">
    <source>
        <dbReference type="Proteomes" id="UP000218172"/>
    </source>
</evidence>
<dbReference type="GO" id="GO:0003676">
    <property type="term" value="F:nucleic acid binding"/>
    <property type="evidence" value="ECO:0007669"/>
    <property type="project" value="InterPro"/>
</dbReference>
<dbReference type="InterPro" id="IPR025948">
    <property type="entry name" value="HTH-like_dom"/>
</dbReference>
<dbReference type="InterPro" id="IPR036397">
    <property type="entry name" value="RNaseH_sf"/>
</dbReference>
<comment type="caution">
    <text evidence="2">The sequence shown here is derived from an EMBL/GenBank/DDBJ whole genome shotgun (WGS) entry which is preliminary data.</text>
</comment>
<dbReference type="Pfam" id="PF00665">
    <property type="entry name" value="rve"/>
    <property type="match status" value="1"/>
</dbReference>
<protein>
    <submittedName>
        <fullName evidence="2">IS3 family transposase</fullName>
    </submittedName>
</protein>
<sequence length="287" mass="33210">MKYAFVEAHCHEFKVLRLVTVLEVSHSGYYGWLNRPESKHAKTNRALVTKIRIFHQASRKIYGSPRIHGDLVAQGESVSVNRVARLMRRNNIQSKVAKRFVITTDSKNTMSPASDRLQRNFRTSQPKQAWVSDTTFIPTRQGWLYLATVIDLYSRSVIGWSMGEKNNTALVQDALTMAIWRRGKHDQVIVHSDQGSTYASGAYQQLLKDHKLVCSMSRKGECLDNAVAESFFGKLKTELVNHEDYRSRVEAKQSLFEYIEVFYNQRRRHSYLGYVSPAEYERRYAPH</sequence>